<feature type="region of interest" description="Disordered" evidence="1">
    <location>
        <begin position="1"/>
        <end position="25"/>
    </location>
</feature>
<feature type="region of interest" description="Disordered" evidence="1">
    <location>
        <begin position="243"/>
        <end position="269"/>
    </location>
</feature>
<evidence type="ECO:0000313" key="3">
    <source>
        <dbReference type="Proteomes" id="UP000009328"/>
    </source>
</evidence>
<keyword evidence="3" id="KW-1185">Reference proteome</keyword>
<feature type="compositionally biased region" description="Acidic residues" evidence="1">
    <location>
        <begin position="243"/>
        <end position="253"/>
    </location>
</feature>
<evidence type="ECO:0000256" key="1">
    <source>
        <dbReference type="SAM" id="MobiDB-lite"/>
    </source>
</evidence>
<feature type="compositionally biased region" description="Low complexity" evidence="1">
    <location>
        <begin position="170"/>
        <end position="179"/>
    </location>
</feature>
<feature type="compositionally biased region" description="Acidic residues" evidence="1">
    <location>
        <begin position="89"/>
        <end position="106"/>
    </location>
</feature>
<dbReference type="EMBL" id="CAIF01000039">
    <property type="protein sequence ID" value="CCH42195.1"/>
    <property type="molecule type" value="Genomic_DNA"/>
</dbReference>
<reference evidence="2 3" key="1">
    <citation type="journal article" date="2012" name="Eukaryot. Cell">
        <title>Draft genome sequence of Wickerhamomyces ciferrii NRRL Y-1031 F-60-10.</title>
        <authorList>
            <person name="Schneider J."/>
            <person name="Andrea H."/>
            <person name="Blom J."/>
            <person name="Jaenicke S."/>
            <person name="Ruckert C."/>
            <person name="Schorsch C."/>
            <person name="Szczepanowski R."/>
            <person name="Farwick M."/>
            <person name="Goesmann A."/>
            <person name="Puhler A."/>
            <person name="Schaffer S."/>
            <person name="Tauch A."/>
            <person name="Kohler T."/>
            <person name="Brinkrolf K."/>
        </authorList>
    </citation>
    <scope>NUCLEOTIDE SEQUENCE [LARGE SCALE GENOMIC DNA]</scope>
    <source>
        <strain evidence="3">ATCC 14091 / BCRC 22168 / CBS 111 / JCM 3599 / NBRC 0793 / NRRL Y-1031 F-60-10</strain>
    </source>
</reference>
<organism evidence="2 3">
    <name type="scientific">Wickerhamomyces ciferrii (strain ATCC 14091 / BCRC 22168 / CBS 111 / JCM 3599 / NBRC 0793 / NRRL Y-1031 F-60-10)</name>
    <name type="common">Yeast</name>
    <name type="synonym">Pichia ciferrii</name>
    <dbReference type="NCBI Taxonomy" id="1206466"/>
    <lineage>
        <taxon>Eukaryota</taxon>
        <taxon>Fungi</taxon>
        <taxon>Dikarya</taxon>
        <taxon>Ascomycota</taxon>
        <taxon>Saccharomycotina</taxon>
        <taxon>Saccharomycetes</taxon>
        <taxon>Phaffomycetales</taxon>
        <taxon>Wickerhamomycetaceae</taxon>
        <taxon>Wickerhamomyces</taxon>
    </lineage>
</organism>
<comment type="caution">
    <text evidence="2">The sequence shown here is derived from an EMBL/GenBank/DDBJ whole genome shotgun (WGS) entry which is preliminary data.</text>
</comment>
<dbReference type="InParanoid" id="K0KB20"/>
<dbReference type="HOGENOM" id="CLU_829505_0_0_1"/>
<sequence length="335" mass="38558">MVFQTRKSNRFRNLSSKAKQLQEQQQSQVIKKPILRSITTIDDDESTYNNISFKKRKTSPSPTTNVSNFDVSDYNNDIDDDDNIENELQENSDDENIFNSENDDDYYSALSDYESDSKPKFQTRKASISLSAKLNNSNNHNDLHDQLRISQNRMMGFEDALFDEEESESSDSTSTPTSTHFNFGSNDELKSLEENFQKIINENIRANQQTKQEFKTPIEVINDESTQDIKSHVKFDEFVNYTEDEESDLDSSEGESSSEQQQQQQRKQPSILHYRHDEKHNLAFPDVSTFPVRFDPMMKKKNTKNVRALNRRAILSGKASEMVGTGITAGDFGLF</sequence>
<evidence type="ECO:0000313" key="2">
    <source>
        <dbReference type="EMBL" id="CCH42195.1"/>
    </source>
</evidence>
<protein>
    <submittedName>
        <fullName evidence="2">Midasin</fullName>
    </submittedName>
</protein>
<feature type="region of interest" description="Disordered" evidence="1">
    <location>
        <begin position="89"/>
        <end position="120"/>
    </location>
</feature>
<feature type="compositionally biased region" description="Low complexity" evidence="1">
    <location>
        <begin position="254"/>
        <end position="265"/>
    </location>
</feature>
<gene>
    <name evidence="2" type="primary">MDN7</name>
    <name evidence="2" type="ORF">BN7_1739</name>
</gene>
<dbReference type="Proteomes" id="UP000009328">
    <property type="component" value="Unassembled WGS sequence"/>
</dbReference>
<name>K0KB20_WICCF</name>
<feature type="compositionally biased region" description="Low complexity" evidence="1">
    <location>
        <begin position="15"/>
        <end position="25"/>
    </location>
</feature>
<feature type="region of interest" description="Disordered" evidence="1">
    <location>
        <begin position="163"/>
        <end position="185"/>
    </location>
</feature>
<proteinExistence type="predicted"/>
<dbReference type="AlphaFoldDB" id="K0KB20"/>
<accession>K0KB20</accession>